<accession>A0A7W6DLG4</accession>
<reference evidence="1 2" key="1">
    <citation type="submission" date="2020-08" db="EMBL/GenBank/DDBJ databases">
        <title>Genomic Encyclopedia of Type Strains, Phase IV (KMG-IV): sequencing the most valuable type-strain genomes for metagenomic binning, comparative biology and taxonomic classification.</title>
        <authorList>
            <person name="Goeker M."/>
        </authorList>
    </citation>
    <scope>NUCLEOTIDE SEQUENCE [LARGE SCALE GENOMIC DNA]</scope>
    <source>
        <strain evidence="1 2">DSM 102235</strain>
    </source>
</reference>
<dbReference type="Proteomes" id="UP000541426">
    <property type="component" value="Unassembled WGS sequence"/>
</dbReference>
<name>A0A7W6DLG4_9RHOB</name>
<organism evidence="1 2">
    <name type="scientific">Sagittula marina</name>
    <dbReference type="NCBI Taxonomy" id="943940"/>
    <lineage>
        <taxon>Bacteria</taxon>
        <taxon>Pseudomonadati</taxon>
        <taxon>Pseudomonadota</taxon>
        <taxon>Alphaproteobacteria</taxon>
        <taxon>Rhodobacterales</taxon>
        <taxon>Roseobacteraceae</taxon>
        <taxon>Sagittula</taxon>
    </lineage>
</organism>
<evidence type="ECO:0000313" key="2">
    <source>
        <dbReference type="Proteomes" id="UP000541426"/>
    </source>
</evidence>
<protein>
    <submittedName>
        <fullName evidence="1">Uncharacterized protein</fullName>
    </submittedName>
</protein>
<comment type="caution">
    <text evidence="1">The sequence shown here is derived from an EMBL/GenBank/DDBJ whole genome shotgun (WGS) entry which is preliminary data.</text>
</comment>
<dbReference type="EMBL" id="JACIEJ010000002">
    <property type="protein sequence ID" value="MBB3984744.1"/>
    <property type="molecule type" value="Genomic_DNA"/>
</dbReference>
<evidence type="ECO:0000313" key="1">
    <source>
        <dbReference type="EMBL" id="MBB3984744.1"/>
    </source>
</evidence>
<proteinExistence type="predicted"/>
<dbReference type="AlphaFoldDB" id="A0A7W6DLG4"/>
<sequence>MANVAKAIYKGARQGLIDSDLDLAEIQMPVGHRGL</sequence>
<gene>
    <name evidence="1" type="ORF">GGQ68_001060</name>
</gene>
<keyword evidence="2" id="KW-1185">Reference proteome</keyword>